<dbReference type="Gene3D" id="3.90.550.10">
    <property type="entry name" value="Spore Coat Polysaccharide Biosynthesis Protein SpsA, Chain A"/>
    <property type="match status" value="1"/>
</dbReference>
<dbReference type="EMBL" id="VCYH01000007">
    <property type="protein sequence ID" value="MDN7025347.1"/>
    <property type="molecule type" value="Genomic_DNA"/>
</dbReference>
<dbReference type="Proteomes" id="UP001168338">
    <property type="component" value="Unassembled WGS sequence"/>
</dbReference>
<proteinExistence type="predicted"/>
<dbReference type="RefSeq" id="WP_301664498.1">
    <property type="nucleotide sequence ID" value="NZ_VCYH01000007.1"/>
</dbReference>
<sequence>MQYDSSCASATTEAEGGEFRVRAAALPASLPVYRYAGKTADLPRDIGTSSGEGLYRDHRIAVVVPAYNEEPLVGETLRTIPEYVSRFYVITDCSTDGTGDRIEVPVRRDPRIVHFRHDRNSGVGARILFTLRRHV</sequence>
<reference evidence="2" key="1">
    <citation type="submission" date="2019-05" db="EMBL/GenBank/DDBJ databases">
        <title>Methanoculleus sp. FWC-SCC1, a methanogenic archaeon isolated from deep marine cold seep.</title>
        <authorList>
            <person name="Chen Y.-W."/>
            <person name="Chen S.-C."/>
            <person name="Teng N.-H."/>
            <person name="Lai M.-C."/>
        </authorList>
    </citation>
    <scope>NUCLEOTIDE SEQUENCE</scope>
    <source>
        <strain evidence="2">FWC-SCC1</strain>
    </source>
</reference>
<name>A0ABT8MBM9_9EURY</name>
<keyword evidence="3" id="KW-1185">Reference proteome</keyword>
<evidence type="ECO:0000313" key="2">
    <source>
        <dbReference type="EMBL" id="MDN7025347.1"/>
    </source>
</evidence>
<evidence type="ECO:0000313" key="3">
    <source>
        <dbReference type="Proteomes" id="UP001168338"/>
    </source>
</evidence>
<feature type="domain" description="Glycosyltransferase 2-like" evidence="1">
    <location>
        <begin position="62"/>
        <end position="128"/>
    </location>
</feature>
<evidence type="ECO:0000259" key="1">
    <source>
        <dbReference type="Pfam" id="PF00535"/>
    </source>
</evidence>
<dbReference type="SUPFAM" id="SSF53448">
    <property type="entry name" value="Nucleotide-diphospho-sugar transferases"/>
    <property type="match status" value="1"/>
</dbReference>
<comment type="caution">
    <text evidence="2">The sequence shown here is derived from an EMBL/GenBank/DDBJ whole genome shotgun (WGS) entry which is preliminary data.</text>
</comment>
<organism evidence="2 3">
    <name type="scientific">Methanoculleus frigidifontis</name>
    <dbReference type="NCBI Taxonomy" id="2584085"/>
    <lineage>
        <taxon>Archaea</taxon>
        <taxon>Methanobacteriati</taxon>
        <taxon>Methanobacteriota</taxon>
        <taxon>Stenosarchaea group</taxon>
        <taxon>Methanomicrobia</taxon>
        <taxon>Methanomicrobiales</taxon>
        <taxon>Methanomicrobiaceae</taxon>
        <taxon>Methanoculleus</taxon>
    </lineage>
</organism>
<dbReference type="InterPro" id="IPR029044">
    <property type="entry name" value="Nucleotide-diphossugar_trans"/>
</dbReference>
<gene>
    <name evidence="2" type="ORF">FGU65_10655</name>
</gene>
<protein>
    <submittedName>
        <fullName evidence="2">Glycosyltransferase</fullName>
    </submittedName>
</protein>
<accession>A0ABT8MBM9</accession>
<dbReference type="Pfam" id="PF00535">
    <property type="entry name" value="Glycos_transf_2"/>
    <property type="match status" value="1"/>
</dbReference>
<dbReference type="InterPro" id="IPR001173">
    <property type="entry name" value="Glyco_trans_2-like"/>
</dbReference>